<dbReference type="EnsemblPlants" id="PGSC0003DMT400091658">
    <property type="protein sequence ID" value="PGSC0003DMT400091658"/>
    <property type="gene ID" value="PGSC0003DMG400041229"/>
</dbReference>
<organism evidence="2 3">
    <name type="scientific">Solanum tuberosum</name>
    <name type="common">Potato</name>
    <dbReference type="NCBI Taxonomy" id="4113"/>
    <lineage>
        <taxon>Eukaryota</taxon>
        <taxon>Viridiplantae</taxon>
        <taxon>Streptophyta</taxon>
        <taxon>Embryophyta</taxon>
        <taxon>Tracheophyta</taxon>
        <taxon>Spermatophyta</taxon>
        <taxon>Magnoliopsida</taxon>
        <taxon>eudicotyledons</taxon>
        <taxon>Gunneridae</taxon>
        <taxon>Pentapetalae</taxon>
        <taxon>asterids</taxon>
        <taxon>lamiids</taxon>
        <taxon>Solanales</taxon>
        <taxon>Solanaceae</taxon>
        <taxon>Solanoideae</taxon>
        <taxon>Solaneae</taxon>
        <taxon>Solanum</taxon>
    </lineage>
</organism>
<keyword evidence="3" id="KW-1185">Reference proteome</keyword>
<feature type="region of interest" description="Disordered" evidence="1">
    <location>
        <begin position="26"/>
        <end position="81"/>
    </location>
</feature>
<reference evidence="2" key="2">
    <citation type="submission" date="2015-06" db="UniProtKB">
        <authorList>
            <consortium name="EnsemblPlants"/>
        </authorList>
    </citation>
    <scope>IDENTIFICATION</scope>
    <source>
        <strain evidence="2">DM1-3 516 R44</strain>
    </source>
</reference>
<protein>
    <recommendedName>
        <fullName evidence="4">Integrase core domain containing protein</fullName>
    </recommendedName>
</protein>
<dbReference type="PaxDb" id="4113-PGSC0003DMT400091658"/>
<feature type="region of interest" description="Disordered" evidence="1">
    <location>
        <begin position="108"/>
        <end position="131"/>
    </location>
</feature>
<name>M1DN43_SOLTU</name>
<feature type="compositionally biased region" description="Polar residues" evidence="1">
    <location>
        <begin position="122"/>
        <end position="131"/>
    </location>
</feature>
<evidence type="ECO:0000313" key="2">
    <source>
        <dbReference type="EnsemblPlants" id="PGSC0003DMT400091658"/>
    </source>
</evidence>
<dbReference type="Gramene" id="PGSC0003DMT400091658">
    <property type="protein sequence ID" value="PGSC0003DMT400091658"/>
    <property type="gene ID" value="PGSC0003DMG400041229"/>
</dbReference>
<dbReference type="Proteomes" id="UP000011115">
    <property type="component" value="Unassembled WGS sequence"/>
</dbReference>
<evidence type="ECO:0008006" key="4">
    <source>
        <dbReference type="Google" id="ProtNLM"/>
    </source>
</evidence>
<sequence>MSAILSETAVGTPILTGGSVKLGEVNELSANHREDSNTPAQEKSKGIVINEDVATSKGKATKLSTTTRKDKGKRPTSARKTITLDPNIPSWARGLCRVVHVFLVDSHSTELGESGTAGPPEVTSSIDAQEN</sequence>
<evidence type="ECO:0000313" key="3">
    <source>
        <dbReference type="Proteomes" id="UP000011115"/>
    </source>
</evidence>
<accession>M1DN43</accession>
<dbReference type="InParanoid" id="M1DN43"/>
<reference evidence="3" key="1">
    <citation type="journal article" date="2011" name="Nature">
        <title>Genome sequence and analysis of the tuber crop potato.</title>
        <authorList>
            <consortium name="The Potato Genome Sequencing Consortium"/>
        </authorList>
    </citation>
    <scope>NUCLEOTIDE SEQUENCE [LARGE SCALE GENOMIC DNA]</scope>
    <source>
        <strain evidence="3">cv. DM1-3 516 R44</strain>
    </source>
</reference>
<dbReference type="AlphaFoldDB" id="M1DN43"/>
<proteinExistence type="predicted"/>
<dbReference type="HOGENOM" id="CLU_1931221_0_0_1"/>
<evidence type="ECO:0000256" key="1">
    <source>
        <dbReference type="SAM" id="MobiDB-lite"/>
    </source>
</evidence>